<reference evidence="3 4" key="1">
    <citation type="journal article" date="2011" name="Stand. Genomic Sci.">
        <title>Complete genome sequence of Syntrophobotulus glycolicus type strain (FlGlyR).</title>
        <authorList>
            <person name="Han C."/>
            <person name="Mwirichia R."/>
            <person name="Chertkov O."/>
            <person name="Held B."/>
            <person name="Lapidus A."/>
            <person name="Nolan M."/>
            <person name="Lucas S."/>
            <person name="Hammon N."/>
            <person name="Deshpande S."/>
            <person name="Cheng J.F."/>
            <person name="Tapia R."/>
            <person name="Goodwin L."/>
            <person name="Pitluck S."/>
            <person name="Huntemann M."/>
            <person name="Liolios K."/>
            <person name="Ivanova N."/>
            <person name="Pagani I."/>
            <person name="Mavromatis K."/>
            <person name="Ovchinikova G."/>
            <person name="Pati A."/>
            <person name="Chen A."/>
            <person name="Palaniappan K."/>
            <person name="Land M."/>
            <person name="Hauser L."/>
            <person name="Brambilla E.M."/>
            <person name="Rohde M."/>
            <person name="Spring S."/>
            <person name="Sikorski J."/>
            <person name="Goker M."/>
            <person name="Woyke T."/>
            <person name="Bristow J."/>
            <person name="Eisen J.A."/>
            <person name="Markowitz V."/>
            <person name="Hugenholtz P."/>
            <person name="Kyrpides N.C."/>
            <person name="Klenk H.P."/>
            <person name="Detter J.C."/>
        </authorList>
    </citation>
    <scope>NUCLEOTIDE SEQUENCE [LARGE SCALE GENOMIC DNA]</scope>
    <source>
        <strain evidence="4">DSM 8271 / FlGlyR</strain>
    </source>
</reference>
<accession>F0SX60</accession>
<dbReference type="EMBL" id="CP002547">
    <property type="protein sequence ID" value="ADY56920.1"/>
    <property type="molecule type" value="Genomic_DNA"/>
</dbReference>
<dbReference type="InterPro" id="IPR001509">
    <property type="entry name" value="Epimerase_deHydtase"/>
</dbReference>
<organism evidence="3 4">
    <name type="scientific">Syntrophobotulus glycolicus (strain DSM 8271 / FlGlyR)</name>
    <dbReference type="NCBI Taxonomy" id="645991"/>
    <lineage>
        <taxon>Bacteria</taxon>
        <taxon>Bacillati</taxon>
        <taxon>Bacillota</taxon>
        <taxon>Clostridia</taxon>
        <taxon>Eubacteriales</taxon>
        <taxon>Desulfitobacteriaceae</taxon>
        <taxon>Syntrophobotulus</taxon>
    </lineage>
</organism>
<feature type="domain" description="NAD-dependent epimerase/dehydratase" evidence="2">
    <location>
        <begin position="4"/>
        <end position="216"/>
    </location>
</feature>
<dbReference type="Gene3D" id="3.40.50.720">
    <property type="entry name" value="NAD(P)-binding Rossmann-like Domain"/>
    <property type="match status" value="1"/>
</dbReference>
<evidence type="ECO:0000313" key="3">
    <source>
        <dbReference type="EMBL" id="ADY56920.1"/>
    </source>
</evidence>
<name>F0SX60_SYNGF</name>
<proteinExistence type="inferred from homology"/>
<dbReference type="Pfam" id="PF01370">
    <property type="entry name" value="Epimerase"/>
    <property type="match status" value="1"/>
</dbReference>
<evidence type="ECO:0000259" key="2">
    <source>
        <dbReference type="Pfam" id="PF01370"/>
    </source>
</evidence>
<dbReference type="OrthoDB" id="244102at2"/>
<comment type="similarity">
    <text evidence="1">Belongs to the NAD(P)-dependent epimerase/dehydratase family.</text>
</comment>
<protein>
    <submittedName>
        <fullName evidence="3">NAD-dependent epimerase/dehydratase</fullName>
    </submittedName>
</protein>
<evidence type="ECO:0000313" key="4">
    <source>
        <dbReference type="Proteomes" id="UP000007488"/>
    </source>
</evidence>
<dbReference type="STRING" id="645991.Sgly_2642"/>
<sequence>MNRVLITGATGFIGSNLVRYFIKNEIDVHIIVRPSSNLTLISDIKDSLYIHTFGGTITELIDIVRLAAPEVVFHLAALFIAEHKTEDIKQLIESNILFGTQLLEATTKNNVKYFINTGTHWQHYTSEQYYPSDLYAATKKAFEDIARYYISAFDLRFITLKLIDTYGPFDPRPKVISILKKAAQSGEKLGMSGGEQEMGLLYIDDVIKAFLMASEYAYKSPSHTEKTFIASSKEIVTLKDLVRIYEEIIGRKLQIIFGEREYKKREVMKICCTDENILAKADTYGIYEGLQKMLQIEGIG</sequence>
<dbReference type="AlphaFoldDB" id="F0SX60"/>
<dbReference type="HOGENOM" id="CLU_007383_1_7_9"/>
<keyword evidence="4" id="KW-1185">Reference proteome</keyword>
<dbReference type="Proteomes" id="UP000007488">
    <property type="component" value="Chromosome"/>
</dbReference>
<reference evidence="4" key="2">
    <citation type="submission" date="2011-02" db="EMBL/GenBank/DDBJ databases">
        <title>The complete genome of Syntrophobotulus glycolicus DSM 8271.</title>
        <authorList>
            <person name="Lucas S."/>
            <person name="Copeland A."/>
            <person name="Lapidus A."/>
            <person name="Bruce D."/>
            <person name="Goodwin L."/>
            <person name="Pitluck S."/>
            <person name="Kyrpides N."/>
            <person name="Mavromatis K."/>
            <person name="Pagani I."/>
            <person name="Ivanova N."/>
            <person name="Mikhailova N."/>
            <person name="Chertkov O."/>
            <person name="Held B."/>
            <person name="Detter J.C."/>
            <person name="Tapia R."/>
            <person name="Han C."/>
            <person name="Land M."/>
            <person name="Hauser L."/>
            <person name="Markowitz V."/>
            <person name="Cheng J.-F."/>
            <person name="Hugenholtz P."/>
            <person name="Woyke T."/>
            <person name="Wu D."/>
            <person name="Spring S."/>
            <person name="Schroeder M."/>
            <person name="Brambilla E."/>
            <person name="Klenk H.-P."/>
            <person name="Eisen J.A."/>
        </authorList>
    </citation>
    <scope>NUCLEOTIDE SEQUENCE [LARGE SCALE GENOMIC DNA]</scope>
    <source>
        <strain evidence="4">DSM 8271 / FlGlyR</strain>
    </source>
</reference>
<dbReference type="RefSeq" id="WP_013625740.1">
    <property type="nucleotide sequence ID" value="NC_015172.1"/>
</dbReference>
<dbReference type="InterPro" id="IPR036291">
    <property type="entry name" value="NAD(P)-bd_dom_sf"/>
</dbReference>
<dbReference type="SUPFAM" id="SSF51735">
    <property type="entry name" value="NAD(P)-binding Rossmann-fold domains"/>
    <property type="match status" value="1"/>
</dbReference>
<dbReference type="eggNOG" id="COG0451">
    <property type="taxonomic scope" value="Bacteria"/>
</dbReference>
<dbReference type="PANTHER" id="PTHR43000">
    <property type="entry name" value="DTDP-D-GLUCOSE 4,6-DEHYDRATASE-RELATED"/>
    <property type="match status" value="1"/>
</dbReference>
<dbReference type="KEGG" id="sgy:Sgly_2642"/>
<evidence type="ECO:0000256" key="1">
    <source>
        <dbReference type="ARBA" id="ARBA00007637"/>
    </source>
</evidence>
<gene>
    <name evidence="3" type="ordered locus">Sgly_2642</name>
</gene>